<dbReference type="Pfam" id="PF14251">
    <property type="entry name" value="PterinBD-DUF4346"/>
    <property type="match status" value="1"/>
</dbReference>
<sequence>MVNHRPADVAVCTLRTHTLPARLTGHPRVAVAAPLATANLGIEELVRGALARPAVLHLVVCGHDSRVFHPGQSLLALAAHGTAPDGTIIGAHGHRAHLPNLRPPVVAAFRRRIAVHDLRGQDDPAAVLAVVDALPRHADGADGADGADDVNGDDGVAGVLGEELAASTPRLVPLAAVGRVRPIASAGSGCFVISLDRPAGRIVLRHYGDDLASGHELRSRSATALTLAVVAHGLTDDPAHAGYLGGELAKAETALRLGLAYVQDRPLDSRSADPVPSLHWAGPATAEPPKGVAL</sequence>
<dbReference type="GO" id="GO:0016740">
    <property type="term" value="F:transferase activity"/>
    <property type="evidence" value="ECO:0007669"/>
    <property type="project" value="UniProtKB-KW"/>
</dbReference>
<evidence type="ECO:0000259" key="3">
    <source>
        <dbReference type="Pfam" id="PF14251"/>
    </source>
</evidence>
<gene>
    <name evidence="4" type="ORF">SANT12839_079070</name>
</gene>
<evidence type="ECO:0000256" key="2">
    <source>
        <dbReference type="SAM" id="MobiDB-lite"/>
    </source>
</evidence>
<feature type="domain" description="DUF4346" evidence="3">
    <location>
        <begin position="188"/>
        <end position="264"/>
    </location>
</feature>
<accession>A0A4D4KDI8</accession>
<dbReference type="RefSeq" id="WP_137968385.1">
    <property type="nucleotide sequence ID" value="NZ_BJHV01000001.1"/>
</dbReference>
<evidence type="ECO:0000313" key="5">
    <source>
        <dbReference type="Proteomes" id="UP000299290"/>
    </source>
</evidence>
<evidence type="ECO:0000313" key="4">
    <source>
        <dbReference type="EMBL" id="GDY47025.1"/>
    </source>
</evidence>
<comment type="caution">
    <text evidence="4">The sequence shown here is derived from an EMBL/GenBank/DDBJ whole genome shotgun (WGS) entry which is preliminary data.</text>
</comment>
<proteinExistence type="predicted"/>
<reference evidence="4 5" key="1">
    <citation type="journal article" date="2020" name="Int. J. Syst. Evol. Microbiol.">
        <title>Reclassification of Streptomyces castelarensis and Streptomyces sporoclivatus as later heterotypic synonyms of Streptomyces antimycoticus.</title>
        <authorList>
            <person name="Komaki H."/>
            <person name="Tamura T."/>
        </authorList>
    </citation>
    <scope>NUCLEOTIDE SEQUENCE [LARGE SCALE GENOMIC DNA]</scope>
    <source>
        <strain evidence="4 5">NBRC 12839</strain>
    </source>
</reference>
<protein>
    <recommendedName>
        <fullName evidence="3">DUF4346 domain-containing protein</fullName>
    </recommendedName>
</protein>
<dbReference type="InterPro" id="IPR025595">
    <property type="entry name" value="PterinBD-DUF4346"/>
</dbReference>
<dbReference type="Proteomes" id="UP000299290">
    <property type="component" value="Unassembled WGS sequence"/>
</dbReference>
<name>A0A4D4KDI8_9ACTN</name>
<dbReference type="Pfam" id="PF04208">
    <property type="entry name" value="MtrA"/>
    <property type="match status" value="1"/>
</dbReference>
<keyword evidence="5" id="KW-1185">Reference proteome</keyword>
<feature type="region of interest" description="Disordered" evidence="2">
    <location>
        <begin position="272"/>
        <end position="294"/>
    </location>
</feature>
<evidence type="ECO:0000256" key="1">
    <source>
        <dbReference type="ARBA" id="ARBA00022679"/>
    </source>
</evidence>
<dbReference type="EMBL" id="BJHV01000001">
    <property type="protein sequence ID" value="GDY47025.1"/>
    <property type="molecule type" value="Genomic_DNA"/>
</dbReference>
<keyword evidence="1" id="KW-0808">Transferase</keyword>
<organism evidence="4 5">
    <name type="scientific">Streptomyces antimycoticus</name>
    <dbReference type="NCBI Taxonomy" id="68175"/>
    <lineage>
        <taxon>Bacteria</taxon>
        <taxon>Bacillati</taxon>
        <taxon>Actinomycetota</taxon>
        <taxon>Actinomycetes</taxon>
        <taxon>Kitasatosporales</taxon>
        <taxon>Streptomycetaceae</taxon>
        <taxon>Streptomyces</taxon>
        <taxon>Streptomyces violaceusniger group</taxon>
    </lineage>
</organism>
<dbReference type="AlphaFoldDB" id="A0A4D4KDI8"/>
<dbReference type="InterPro" id="IPR030688">
    <property type="entry name" value="MeTrfase_MtrA/MtxA"/>
</dbReference>